<name>A0A0K2UQV3_LEPSM</name>
<reference evidence="1" key="1">
    <citation type="submission" date="2014-05" db="EMBL/GenBank/DDBJ databases">
        <authorList>
            <person name="Chronopoulou M."/>
        </authorList>
    </citation>
    <scope>NUCLEOTIDE SEQUENCE</scope>
    <source>
        <tissue evidence="1">Whole organism</tissue>
    </source>
</reference>
<accession>A0A0K2UQV3</accession>
<evidence type="ECO:0000313" key="1">
    <source>
        <dbReference type="EMBL" id="CDW40644.1"/>
    </source>
</evidence>
<dbReference type="EMBL" id="HACA01023283">
    <property type="protein sequence ID" value="CDW40644.1"/>
    <property type="molecule type" value="Transcribed_RNA"/>
</dbReference>
<organism evidence="1">
    <name type="scientific">Lepeophtheirus salmonis</name>
    <name type="common">Salmon louse</name>
    <name type="synonym">Caligus salmonis</name>
    <dbReference type="NCBI Taxonomy" id="72036"/>
    <lineage>
        <taxon>Eukaryota</taxon>
        <taxon>Metazoa</taxon>
        <taxon>Ecdysozoa</taxon>
        <taxon>Arthropoda</taxon>
        <taxon>Crustacea</taxon>
        <taxon>Multicrustacea</taxon>
        <taxon>Hexanauplia</taxon>
        <taxon>Copepoda</taxon>
        <taxon>Siphonostomatoida</taxon>
        <taxon>Caligidae</taxon>
        <taxon>Lepeophtheirus</taxon>
    </lineage>
</organism>
<proteinExistence type="predicted"/>
<dbReference type="AlphaFoldDB" id="A0A0K2UQV3"/>
<protein>
    <submittedName>
        <fullName evidence="1">Uncharacterized protein</fullName>
    </submittedName>
</protein>
<sequence>MRSMLKSVVEVKYKSYRRYVITLYLY</sequence>